<gene>
    <name evidence="2" type="ORF">PS9374_06677</name>
</gene>
<dbReference type="CDD" id="cd15482">
    <property type="entry name" value="Sialidase_non-viral"/>
    <property type="match status" value="1"/>
</dbReference>
<dbReference type="STRING" id="161355.PS9374_06677"/>
<evidence type="ECO:0000313" key="3">
    <source>
        <dbReference type="Proteomes" id="UP000077701"/>
    </source>
</evidence>
<dbReference type="Pfam" id="PF25852">
    <property type="entry name" value="DUF6242_C"/>
    <property type="match status" value="1"/>
</dbReference>
<comment type="caution">
    <text evidence="2">The sequence shown here is derived from an EMBL/GenBank/DDBJ whole genome shotgun (WGS) entry which is preliminary data.</text>
</comment>
<dbReference type="EMBL" id="BDCX01000021">
    <property type="protein sequence ID" value="GAT70986.1"/>
    <property type="molecule type" value="Genomic_DNA"/>
</dbReference>
<dbReference type="AlphaFoldDB" id="A0A171DPK8"/>
<dbReference type="Gene3D" id="2.130.10.10">
    <property type="entry name" value="YVTN repeat-like/Quinoprotein amine dehydrogenase"/>
    <property type="match status" value="1"/>
</dbReference>
<sequence length="307" mass="31422">MSKQATVMKPARKSGSTRPTRRWPLIAALVVAVVVSAVAVFVIRGSGGTGGSGGSASPGEAFGHVHGIAVDPATKAPYVATHVGLFRIEDERTAVRVSQGTPDLMGFTAVGPGRFLASGHPGEHDEGPGNLGLIESADGGVTWKTMSLSGAADFHGLQAAHGLVYGYNSGDGAFLVSSDRRTWERRSTIAIGAFAVSPADPQIVLAIGRDGVGRSGDGGRTWSLVPGAPELAVLAWNQAEQVWGAAPDGTVWRSADGGATWQRRGSAGGPVHALTAHEGTVLAAVDGDRIVASTDGGATWTTRYSPK</sequence>
<dbReference type="SUPFAM" id="SSF110296">
    <property type="entry name" value="Oligoxyloglucan reducing end-specific cellobiohydrolase"/>
    <property type="match status" value="1"/>
</dbReference>
<dbReference type="InterPro" id="IPR058667">
    <property type="entry name" value="DUF6242_C"/>
</dbReference>
<dbReference type="GO" id="GO:0016787">
    <property type="term" value="F:hydrolase activity"/>
    <property type="evidence" value="ECO:0007669"/>
    <property type="project" value="UniProtKB-KW"/>
</dbReference>
<dbReference type="OrthoDB" id="9764804at2"/>
<dbReference type="NCBIfam" id="NF045728">
    <property type="entry name" value="glycosyl_F510_1955"/>
    <property type="match status" value="1"/>
</dbReference>
<protein>
    <submittedName>
        <fullName evidence="2">Glycosyl hydrolase</fullName>
    </submittedName>
</protein>
<reference evidence="3" key="2">
    <citation type="submission" date="2016-04" db="EMBL/GenBank/DDBJ databases">
        <title>Planomonospora sphaerica JCM9374 whole genome shotgun sequence.</title>
        <authorList>
            <person name="Suzuki T."/>
            <person name="Dohra H."/>
            <person name="Kodani S."/>
        </authorList>
    </citation>
    <scope>NUCLEOTIDE SEQUENCE [LARGE SCALE GENOMIC DNA]</scope>
    <source>
        <strain evidence="3">JCM 9374</strain>
    </source>
</reference>
<name>A0A171DPK8_9ACTN</name>
<keyword evidence="2" id="KW-0378">Hydrolase</keyword>
<dbReference type="InterPro" id="IPR015943">
    <property type="entry name" value="WD40/YVTN_repeat-like_dom_sf"/>
</dbReference>
<dbReference type="InterPro" id="IPR054817">
    <property type="entry name" value="Glycosyl_F510_1955-like"/>
</dbReference>
<evidence type="ECO:0000259" key="1">
    <source>
        <dbReference type="Pfam" id="PF25852"/>
    </source>
</evidence>
<dbReference type="RefSeq" id="WP_068903739.1">
    <property type="nucleotide sequence ID" value="NZ_BDCX01000021.1"/>
</dbReference>
<proteinExistence type="predicted"/>
<evidence type="ECO:0000313" key="2">
    <source>
        <dbReference type="EMBL" id="GAT70986.1"/>
    </source>
</evidence>
<organism evidence="2 3">
    <name type="scientific">Planomonospora sphaerica</name>
    <dbReference type="NCBI Taxonomy" id="161355"/>
    <lineage>
        <taxon>Bacteria</taxon>
        <taxon>Bacillati</taxon>
        <taxon>Actinomycetota</taxon>
        <taxon>Actinomycetes</taxon>
        <taxon>Streptosporangiales</taxon>
        <taxon>Streptosporangiaceae</taxon>
        <taxon>Planomonospora</taxon>
    </lineage>
</organism>
<dbReference type="Proteomes" id="UP000077701">
    <property type="component" value="Unassembled WGS sequence"/>
</dbReference>
<accession>A0A171DPK8</accession>
<keyword evidence="3" id="KW-1185">Reference proteome</keyword>
<feature type="domain" description="DUF6242" evidence="1">
    <location>
        <begin position="237"/>
        <end position="302"/>
    </location>
</feature>
<reference evidence="2 3" key="1">
    <citation type="journal article" date="2016" name="Genome Announc.">
        <title>Draft Genome Sequence of Planomonospora sphaerica JCM9374, a Rare Actinomycete.</title>
        <authorList>
            <person name="Dohra H."/>
            <person name="Suzuki T."/>
            <person name="Inoue Y."/>
            <person name="Kodani S."/>
        </authorList>
    </citation>
    <scope>NUCLEOTIDE SEQUENCE [LARGE SCALE GENOMIC DNA]</scope>
    <source>
        <strain evidence="2 3">JCM 9374</strain>
    </source>
</reference>